<dbReference type="PROSITE" id="PS51716">
    <property type="entry name" value="G_IRG"/>
    <property type="match status" value="1"/>
</dbReference>
<dbReference type="InterPro" id="IPR051515">
    <property type="entry name" value="IRG"/>
</dbReference>
<dbReference type="PANTHER" id="PTHR32341:SF10">
    <property type="entry name" value="INTERFERON-INDUCIBLE GTPASE 5"/>
    <property type="match status" value="1"/>
</dbReference>
<evidence type="ECO:0000313" key="6">
    <source>
        <dbReference type="EMBL" id="CAH3143460.1"/>
    </source>
</evidence>
<dbReference type="SUPFAM" id="SSF52540">
    <property type="entry name" value="P-loop containing nucleoside triphosphate hydrolases"/>
    <property type="match status" value="1"/>
</dbReference>
<evidence type="ECO:0000256" key="2">
    <source>
        <dbReference type="ARBA" id="ARBA00022741"/>
    </source>
</evidence>
<dbReference type="InterPro" id="IPR030385">
    <property type="entry name" value="G_IRG_dom"/>
</dbReference>
<keyword evidence="7" id="KW-1185">Reference proteome</keyword>
<reference evidence="6 7" key="1">
    <citation type="submission" date="2022-05" db="EMBL/GenBank/DDBJ databases">
        <authorList>
            <consortium name="Genoscope - CEA"/>
            <person name="William W."/>
        </authorList>
    </citation>
    <scope>NUCLEOTIDE SEQUENCE [LARGE SCALE GENOMIC DNA]</scope>
</reference>
<comment type="caution">
    <text evidence="6">The sequence shown here is derived from an EMBL/GenBank/DDBJ whole genome shotgun (WGS) entry which is preliminary data.</text>
</comment>
<feature type="domain" description="IRG-type G" evidence="5">
    <location>
        <begin position="44"/>
        <end position="228"/>
    </location>
</feature>
<evidence type="ECO:0000256" key="4">
    <source>
        <dbReference type="ARBA" id="ARBA00023134"/>
    </source>
</evidence>
<evidence type="ECO:0000256" key="1">
    <source>
        <dbReference type="ARBA" id="ARBA00005429"/>
    </source>
</evidence>
<dbReference type="Pfam" id="PF05049">
    <property type="entry name" value="IIGP"/>
    <property type="match status" value="1"/>
</dbReference>
<evidence type="ECO:0000256" key="3">
    <source>
        <dbReference type="ARBA" id="ARBA00022801"/>
    </source>
</evidence>
<keyword evidence="4" id="KW-0342">GTP-binding</keyword>
<evidence type="ECO:0000313" key="7">
    <source>
        <dbReference type="Proteomes" id="UP001159427"/>
    </source>
</evidence>
<evidence type="ECO:0000259" key="5">
    <source>
        <dbReference type="PROSITE" id="PS51716"/>
    </source>
</evidence>
<dbReference type="Gene3D" id="3.40.50.300">
    <property type="entry name" value="P-loop containing nucleotide triphosphate hydrolases"/>
    <property type="match status" value="1"/>
</dbReference>
<proteinExistence type="inferred from homology"/>
<dbReference type="Proteomes" id="UP001159427">
    <property type="component" value="Unassembled WGS sequence"/>
</dbReference>
<dbReference type="InterPro" id="IPR007743">
    <property type="entry name" value="Immunity-related_GTPase-like"/>
</dbReference>
<sequence length="405" mass="45942">MSDIFLPECEIVDLTEELRKEIEEFGVSNIEEFFKKRLENWKSVEVNIAITGEAGSGKSSFINTIRELDDDDDDAAPVDVLECTKEPRSYDHPTNNKIKFWDLPGIGTPDYPDLDTYCNKVQLEKYHTYLIFTSTRFQANDLKLAEKVRSIKKKFFFIRTKIDENARAQEKRKRKQKYDEEAMLARIREKCFQSLGNLLTNDQDIFLISNHDPDKWDFVRLTQAILDALTRYQRESMTFALGKVITRSSQDIFQRKVNVLRQRIWKVAAASGVVAAIPVPGLSFAVDAALILRELSLYRSQLGLPEIGSAEFVQLHLATKKKVLSVTLTTAAQLSPYFASYAASTAIEEFTRFVPFIGPAIASGMSFTTTYYALSKILPDVEEAAKLVLKEAAQKTAADLENEVD</sequence>
<gene>
    <name evidence="6" type="ORF">PEVE_00042877</name>
</gene>
<dbReference type="PANTHER" id="PTHR32341">
    <property type="entry name" value="INTERFERON-INDUCIBLE GTPASE"/>
    <property type="match status" value="1"/>
</dbReference>
<protein>
    <recommendedName>
        <fullName evidence="5">IRG-type G domain-containing protein</fullName>
    </recommendedName>
</protein>
<accession>A0ABN8PHL9</accession>
<keyword evidence="3" id="KW-0378">Hydrolase</keyword>
<organism evidence="6 7">
    <name type="scientific">Porites evermanni</name>
    <dbReference type="NCBI Taxonomy" id="104178"/>
    <lineage>
        <taxon>Eukaryota</taxon>
        <taxon>Metazoa</taxon>
        <taxon>Cnidaria</taxon>
        <taxon>Anthozoa</taxon>
        <taxon>Hexacorallia</taxon>
        <taxon>Scleractinia</taxon>
        <taxon>Fungiina</taxon>
        <taxon>Poritidae</taxon>
        <taxon>Porites</taxon>
    </lineage>
</organism>
<name>A0ABN8PHL9_9CNID</name>
<dbReference type="InterPro" id="IPR027417">
    <property type="entry name" value="P-loop_NTPase"/>
</dbReference>
<dbReference type="EMBL" id="CALNXI010000855">
    <property type="protein sequence ID" value="CAH3143460.1"/>
    <property type="molecule type" value="Genomic_DNA"/>
</dbReference>
<comment type="similarity">
    <text evidence="1">Belongs to the TRAFAC class dynamin-like GTPase superfamily. IRG family.</text>
</comment>
<keyword evidence="2" id="KW-0547">Nucleotide-binding</keyword>